<evidence type="ECO:0000313" key="7">
    <source>
        <dbReference type="EMBL" id="UQZ82032.1"/>
    </source>
</evidence>
<organism evidence="7 8">
    <name type="scientific">Paenibacillus konkukensis</name>
    <dbReference type="NCBI Taxonomy" id="2020716"/>
    <lineage>
        <taxon>Bacteria</taxon>
        <taxon>Bacillati</taxon>
        <taxon>Bacillota</taxon>
        <taxon>Bacilli</taxon>
        <taxon>Bacillales</taxon>
        <taxon>Paenibacillaceae</taxon>
        <taxon>Paenibacillus</taxon>
    </lineage>
</organism>
<dbReference type="EMBL" id="CP027059">
    <property type="protein sequence ID" value="UQZ82032.1"/>
    <property type="molecule type" value="Genomic_DNA"/>
</dbReference>
<feature type="transmembrane region" description="Helical" evidence="6">
    <location>
        <begin position="240"/>
        <end position="260"/>
    </location>
</feature>
<feature type="transmembrane region" description="Helical" evidence="6">
    <location>
        <begin position="266"/>
        <end position="286"/>
    </location>
</feature>
<feature type="transmembrane region" description="Helical" evidence="6">
    <location>
        <begin position="130"/>
        <end position="150"/>
    </location>
</feature>
<gene>
    <name evidence="7" type="ORF">SK3146_01189</name>
</gene>
<keyword evidence="5 6" id="KW-0472">Membrane</keyword>
<reference evidence="7" key="1">
    <citation type="submission" date="2018-02" db="EMBL/GenBank/DDBJ databases">
        <authorList>
            <person name="Kim S.-K."/>
            <person name="Jung H.-I."/>
            <person name="Lee S.-W."/>
        </authorList>
    </citation>
    <scope>NUCLEOTIDE SEQUENCE</scope>
    <source>
        <strain evidence="7">SK3146</strain>
    </source>
</reference>
<dbReference type="Proteomes" id="UP001057134">
    <property type="component" value="Chromosome"/>
</dbReference>
<evidence type="ECO:0000313" key="8">
    <source>
        <dbReference type="Proteomes" id="UP001057134"/>
    </source>
</evidence>
<feature type="transmembrane region" description="Helical" evidence="6">
    <location>
        <begin position="52"/>
        <end position="71"/>
    </location>
</feature>
<dbReference type="InterPro" id="IPR000715">
    <property type="entry name" value="Glycosyl_transferase_4"/>
</dbReference>
<evidence type="ECO:0000256" key="4">
    <source>
        <dbReference type="ARBA" id="ARBA00022989"/>
    </source>
</evidence>
<evidence type="ECO:0000256" key="3">
    <source>
        <dbReference type="ARBA" id="ARBA00022692"/>
    </source>
</evidence>
<dbReference type="RefSeq" id="WP_249864217.1">
    <property type="nucleotide sequence ID" value="NZ_CP027059.1"/>
</dbReference>
<sequence>MLGTVWMGWAMQFVCWVMLGKALLPAAMKFMSAHGLTDRNYRGESIPTSGGLMIWLLLVCQALWYKLAAAFGLTEAAMGTGAASLAEKLPVSLAGAASMVALAGFIDDTVGHKAYKGFAGHFRLWKERRVISTGAVKAGATGIAALWIIVPEGGGSGAGPAVLGLALQWLLIGLTTNAINLLDTRPGRALKGFALIAAVLLAVMAASANKEGFGGGIIPSLLPVIAACAVLAQPDLKGELMLGDTGSNLLGFLLGAWIALCFGWKLQAAAVLLLAGLHAVTWRLSLSKLIERNRFLQWVDWLGRDTAGKI</sequence>
<protein>
    <submittedName>
        <fullName evidence="7">Glycosyl transferase family 4</fullName>
    </submittedName>
</protein>
<dbReference type="Pfam" id="PF00953">
    <property type="entry name" value="Glycos_transf_4"/>
    <property type="match status" value="1"/>
</dbReference>
<evidence type="ECO:0000256" key="1">
    <source>
        <dbReference type="ARBA" id="ARBA00004141"/>
    </source>
</evidence>
<dbReference type="GO" id="GO:0016740">
    <property type="term" value="F:transferase activity"/>
    <property type="evidence" value="ECO:0007669"/>
    <property type="project" value="UniProtKB-KW"/>
</dbReference>
<feature type="transmembrane region" description="Helical" evidence="6">
    <location>
        <begin position="91"/>
        <end position="110"/>
    </location>
</feature>
<name>A0ABY4RI28_9BACL</name>
<feature type="transmembrane region" description="Helical" evidence="6">
    <location>
        <begin position="213"/>
        <end position="233"/>
    </location>
</feature>
<reference evidence="7" key="2">
    <citation type="journal article" date="2021" name="J Anim Sci Technol">
        <title>Complete genome sequence of Paenibacillus konkukensis sp. nov. SK3146 as a potential probiotic strain.</title>
        <authorList>
            <person name="Jung H.I."/>
            <person name="Park S."/>
            <person name="Niu K.M."/>
            <person name="Lee S.W."/>
            <person name="Kothari D."/>
            <person name="Yi K.J."/>
            <person name="Kim S.K."/>
        </authorList>
    </citation>
    <scope>NUCLEOTIDE SEQUENCE</scope>
    <source>
        <strain evidence="7">SK3146</strain>
    </source>
</reference>
<feature type="transmembrane region" description="Helical" evidence="6">
    <location>
        <begin position="189"/>
        <end position="207"/>
    </location>
</feature>
<proteinExistence type="predicted"/>
<keyword evidence="2 7" id="KW-0808">Transferase</keyword>
<evidence type="ECO:0000256" key="5">
    <source>
        <dbReference type="ARBA" id="ARBA00023136"/>
    </source>
</evidence>
<keyword evidence="3 6" id="KW-0812">Transmembrane</keyword>
<feature type="transmembrane region" description="Helical" evidence="6">
    <location>
        <begin position="162"/>
        <end position="182"/>
    </location>
</feature>
<keyword evidence="4 6" id="KW-1133">Transmembrane helix</keyword>
<feature type="transmembrane region" description="Helical" evidence="6">
    <location>
        <begin position="6"/>
        <end position="31"/>
    </location>
</feature>
<evidence type="ECO:0000256" key="6">
    <source>
        <dbReference type="SAM" id="Phobius"/>
    </source>
</evidence>
<keyword evidence="8" id="KW-1185">Reference proteome</keyword>
<evidence type="ECO:0000256" key="2">
    <source>
        <dbReference type="ARBA" id="ARBA00022679"/>
    </source>
</evidence>
<comment type="subcellular location">
    <subcellularLocation>
        <location evidence="1">Membrane</location>
        <topology evidence="1">Multi-pass membrane protein</topology>
    </subcellularLocation>
</comment>
<accession>A0ABY4RI28</accession>